<reference evidence="1 2" key="1">
    <citation type="submission" date="2016-10" db="EMBL/GenBank/DDBJ databases">
        <authorList>
            <person name="de Groot N.N."/>
        </authorList>
    </citation>
    <scope>NUCLEOTIDE SEQUENCE [LARGE SCALE GENOMIC DNA]</scope>
    <source>
        <strain evidence="1 2">MON 2.2</strain>
    </source>
</reference>
<keyword evidence="2" id="KW-1185">Reference proteome</keyword>
<name>A0A1G6YHT3_9ACTN</name>
<dbReference type="STRING" id="675864.SAMN04489747_2012"/>
<dbReference type="EMBL" id="LT629688">
    <property type="protein sequence ID" value="SDD89910.1"/>
    <property type="molecule type" value="Genomic_DNA"/>
</dbReference>
<evidence type="ECO:0000313" key="1">
    <source>
        <dbReference type="EMBL" id="SDD89910.1"/>
    </source>
</evidence>
<evidence type="ECO:0000313" key="2">
    <source>
        <dbReference type="Proteomes" id="UP000198546"/>
    </source>
</evidence>
<dbReference type="Proteomes" id="UP000198546">
    <property type="component" value="Chromosome i"/>
</dbReference>
<proteinExistence type="predicted"/>
<sequence>MTADVPGPPDPGLCADCAHALLNRTRRGPVYLRCGAARTDDRLPRYPRLPVVVCPAHQPVDPPDSHPGGAG</sequence>
<accession>A0A1G6YHT3</accession>
<gene>
    <name evidence="1" type="ORF">SAMN04489747_2012</name>
</gene>
<dbReference type="AlphaFoldDB" id="A0A1G6YHT3"/>
<protein>
    <submittedName>
        <fullName evidence="1">Uncharacterized protein</fullName>
    </submittedName>
</protein>
<organism evidence="1 2">
    <name type="scientific">Auraticoccus monumenti</name>
    <dbReference type="NCBI Taxonomy" id="675864"/>
    <lineage>
        <taxon>Bacteria</taxon>
        <taxon>Bacillati</taxon>
        <taxon>Actinomycetota</taxon>
        <taxon>Actinomycetes</taxon>
        <taxon>Propionibacteriales</taxon>
        <taxon>Propionibacteriaceae</taxon>
        <taxon>Auraticoccus</taxon>
    </lineage>
</organism>